<dbReference type="Proteomes" id="UP000199759">
    <property type="component" value="Unassembled WGS sequence"/>
</dbReference>
<name>A0A1G9PE86_9PROT</name>
<evidence type="ECO:0000256" key="8">
    <source>
        <dbReference type="ARBA" id="ARBA00038436"/>
    </source>
</evidence>
<organism evidence="11 12">
    <name type="scientific">Maricaulis salignorans</name>
    <dbReference type="NCBI Taxonomy" id="144026"/>
    <lineage>
        <taxon>Bacteria</taxon>
        <taxon>Pseudomonadati</taxon>
        <taxon>Pseudomonadota</taxon>
        <taxon>Alphaproteobacteria</taxon>
        <taxon>Maricaulales</taxon>
        <taxon>Maricaulaceae</taxon>
        <taxon>Maricaulis</taxon>
    </lineage>
</organism>
<feature type="domain" description="Tripartite ATP-independent periplasmic transporters DctQ component" evidence="10">
    <location>
        <begin position="107"/>
        <end position="240"/>
    </location>
</feature>
<dbReference type="AlphaFoldDB" id="A0A1G9PE86"/>
<keyword evidence="4 9" id="KW-0997">Cell inner membrane</keyword>
<comment type="similarity">
    <text evidence="8 9">Belongs to the TRAP transporter small permease family.</text>
</comment>
<protein>
    <recommendedName>
        <fullName evidence="9">TRAP transporter small permease protein</fullName>
    </recommendedName>
</protein>
<gene>
    <name evidence="11" type="ORF">SAMN04488568_103196</name>
</gene>
<keyword evidence="12" id="KW-1185">Reference proteome</keyword>
<evidence type="ECO:0000256" key="9">
    <source>
        <dbReference type="RuleBase" id="RU369079"/>
    </source>
</evidence>
<feature type="transmembrane region" description="Helical" evidence="9">
    <location>
        <begin position="99"/>
        <end position="120"/>
    </location>
</feature>
<keyword evidence="2 9" id="KW-0813">Transport</keyword>
<comment type="caution">
    <text evidence="9">Lacks conserved residue(s) required for the propagation of feature annotation.</text>
</comment>
<comment type="subcellular location">
    <subcellularLocation>
        <location evidence="1 9">Cell inner membrane</location>
        <topology evidence="1 9">Multi-pass membrane protein</topology>
    </subcellularLocation>
</comment>
<keyword evidence="5 9" id="KW-0812">Transmembrane</keyword>
<evidence type="ECO:0000256" key="6">
    <source>
        <dbReference type="ARBA" id="ARBA00022989"/>
    </source>
</evidence>
<dbReference type="RefSeq" id="WP_091767435.1">
    <property type="nucleotide sequence ID" value="NZ_FNHG01000003.1"/>
</dbReference>
<evidence type="ECO:0000256" key="4">
    <source>
        <dbReference type="ARBA" id="ARBA00022519"/>
    </source>
</evidence>
<dbReference type="InterPro" id="IPR055348">
    <property type="entry name" value="DctQ"/>
</dbReference>
<feature type="transmembrane region" description="Helical" evidence="9">
    <location>
        <begin position="210"/>
        <end position="230"/>
    </location>
</feature>
<evidence type="ECO:0000256" key="7">
    <source>
        <dbReference type="ARBA" id="ARBA00023136"/>
    </source>
</evidence>
<reference evidence="11 12" key="1">
    <citation type="submission" date="2016-10" db="EMBL/GenBank/DDBJ databases">
        <authorList>
            <person name="de Groot N.N."/>
        </authorList>
    </citation>
    <scope>NUCLEOTIDE SEQUENCE [LARGE SCALE GENOMIC DNA]</scope>
    <source>
        <strain evidence="11 12">DSM 16077</strain>
    </source>
</reference>
<keyword evidence="6 9" id="KW-1133">Transmembrane helix</keyword>
<comment type="function">
    <text evidence="9">Part of the tripartite ATP-independent periplasmic (TRAP) transport system.</text>
</comment>
<feature type="transmembrane region" description="Helical" evidence="9">
    <location>
        <begin position="132"/>
        <end position="150"/>
    </location>
</feature>
<dbReference type="GO" id="GO:0005886">
    <property type="term" value="C:plasma membrane"/>
    <property type="evidence" value="ECO:0007669"/>
    <property type="project" value="UniProtKB-SubCell"/>
</dbReference>
<dbReference type="STRING" id="144026.SAMN04488568_103196"/>
<evidence type="ECO:0000313" key="11">
    <source>
        <dbReference type="EMBL" id="SDL96863.1"/>
    </source>
</evidence>
<feature type="transmembrane region" description="Helical" evidence="9">
    <location>
        <begin position="170"/>
        <end position="190"/>
    </location>
</feature>
<evidence type="ECO:0000313" key="12">
    <source>
        <dbReference type="Proteomes" id="UP000199759"/>
    </source>
</evidence>
<evidence type="ECO:0000256" key="5">
    <source>
        <dbReference type="ARBA" id="ARBA00022692"/>
    </source>
</evidence>
<comment type="subunit">
    <text evidence="9">The complex comprises the extracytoplasmic solute receptor protein and the two transmembrane proteins.</text>
</comment>
<sequence length="260" mass="27424">MRAGDRLILTLSVLVLALTLVDILTGGGVAAWSAAHLASSAHAAGSVLGVLGRIGWPLLMVPLLAALAGRFITLPGALTSGLRRAITFIDTINSSIGGAARWFALGLVIATATVVVQRYVFGYASTKLAESVIYMHAFLFLFASASTLLANGHVRVDIFYAKMDERGKAWVDLIGTYLALIPMNILILWTSTGYMNSTWRILERSREADGLPLVFALKTAIPLFAVLMILQGISMAARAALTIAGDKAPATPANASAGEL</sequence>
<keyword evidence="7 9" id="KW-0472">Membrane</keyword>
<evidence type="ECO:0000256" key="3">
    <source>
        <dbReference type="ARBA" id="ARBA00022475"/>
    </source>
</evidence>
<evidence type="ECO:0000259" key="10">
    <source>
        <dbReference type="Pfam" id="PF04290"/>
    </source>
</evidence>
<dbReference type="PANTHER" id="PTHR35011">
    <property type="entry name" value="2,3-DIKETO-L-GULONATE TRAP TRANSPORTER SMALL PERMEASE PROTEIN YIAM"/>
    <property type="match status" value="1"/>
</dbReference>
<evidence type="ECO:0000256" key="1">
    <source>
        <dbReference type="ARBA" id="ARBA00004429"/>
    </source>
</evidence>
<feature type="transmembrane region" description="Helical" evidence="9">
    <location>
        <begin position="59"/>
        <end position="78"/>
    </location>
</feature>
<dbReference type="EMBL" id="FNHG01000003">
    <property type="protein sequence ID" value="SDL96863.1"/>
    <property type="molecule type" value="Genomic_DNA"/>
</dbReference>
<keyword evidence="3" id="KW-1003">Cell membrane</keyword>
<evidence type="ECO:0000256" key="2">
    <source>
        <dbReference type="ARBA" id="ARBA00022448"/>
    </source>
</evidence>
<dbReference type="PANTHER" id="PTHR35011:SF4">
    <property type="entry name" value="SLL1102 PROTEIN"/>
    <property type="match status" value="1"/>
</dbReference>
<dbReference type="OrthoDB" id="9794346at2"/>
<accession>A0A1G9PE86</accession>
<proteinExistence type="inferred from homology"/>
<dbReference type="GO" id="GO:0022857">
    <property type="term" value="F:transmembrane transporter activity"/>
    <property type="evidence" value="ECO:0007669"/>
    <property type="project" value="UniProtKB-UniRule"/>
</dbReference>
<dbReference type="InterPro" id="IPR007387">
    <property type="entry name" value="TRAP_DctQ"/>
</dbReference>
<dbReference type="Pfam" id="PF04290">
    <property type="entry name" value="DctQ"/>
    <property type="match status" value="1"/>
</dbReference>